<evidence type="ECO:0000256" key="1">
    <source>
        <dbReference type="SAM" id="MobiDB-lite"/>
    </source>
</evidence>
<dbReference type="RefSeq" id="WP_200506739.1">
    <property type="nucleotide sequence ID" value="NZ_JAEHFX010000006.1"/>
</dbReference>
<reference evidence="2 3" key="1">
    <citation type="submission" date="2020-12" db="EMBL/GenBank/DDBJ databases">
        <title>Bacterial novel species Adhaeribacter sp. BT258 isolated from soil.</title>
        <authorList>
            <person name="Jung H.-Y."/>
        </authorList>
    </citation>
    <scope>NUCLEOTIDE SEQUENCE [LARGE SCALE GENOMIC DNA]</scope>
    <source>
        <strain evidence="2 3">BT258</strain>
    </source>
</reference>
<evidence type="ECO:0000313" key="2">
    <source>
        <dbReference type="EMBL" id="MBK0403935.1"/>
    </source>
</evidence>
<comment type="caution">
    <text evidence="2">The sequence shown here is derived from an EMBL/GenBank/DDBJ whole genome shotgun (WGS) entry which is preliminary data.</text>
</comment>
<evidence type="ECO:0008006" key="4">
    <source>
        <dbReference type="Google" id="ProtNLM"/>
    </source>
</evidence>
<name>A0ABS1C3K5_9BACT</name>
<evidence type="ECO:0000313" key="3">
    <source>
        <dbReference type="Proteomes" id="UP000644147"/>
    </source>
</evidence>
<gene>
    <name evidence="2" type="ORF">I5M27_13145</name>
</gene>
<organism evidence="2 3">
    <name type="scientific">Adhaeribacter terrigena</name>
    <dbReference type="NCBI Taxonomy" id="2793070"/>
    <lineage>
        <taxon>Bacteria</taxon>
        <taxon>Pseudomonadati</taxon>
        <taxon>Bacteroidota</taxon>
        <taxon>Cytophagia</taxon>
        <taxon>Cytophagales</taxon>
        <taxon>Hymenobacteraceae</taxon>
        <taxon>Adhaeribacter</taxon>
    </lineage>
</organism>
<dbReference type="EMBL" id="JAEHFX010000006">
    <property type="protein sequence ID" value="MBK0403935.1"/>
    <property type="molecule type" value="Genomic_DNA"/>
</dbReference>
<proteinExistence type="predicted"/>
<feature type="region of interest" description="Disordered" evidence="1">
    <location>
        <begin position="33"/>
        <end position="63"/>
    </location>
</feature>
<protein>
    <recommendedName>
        <fullName evidence="4">Secreted protein</fullName>
    </recommendedName>
</protein>
<sequence>MKLSLKSLGFLVLCFGFQLTSCSGPADKQPEVAAKYELPEKTDSLEQQPKDGTAVESDTLENK</sequence>
<dbReference type="Proteomes" id="UP000644147">
    <property type="component" value="Unassembled WGS sequence"/>
</dbReference>
<keyword evidence="3" id="KW-1185">Reference proteome</keyword>
<accession>A0ABS1C3K5</accession>